<dbReference type="PANTHER" id="PTHR35317">
    <property type="entry name" value="OS04G0629600 PROTEIN"/>
    <property type="match status" value="1"/>
</dbReference>
<keyword evidence="4" id="KW-1185">Reference proteome</keyword>
<dbReference type="InterPro" id="IPR054722">
    <property type="entry name" value="PolX-like_BBD"/>
</dbReference>
<evidence type="ECO:0000259" key="2">
    <source>
        <dbReference type="Pfam" id="PF22936"/>
    </source>
</evidence>
<evidence type="ECO:0000313" key="3">
    <source>
        <dbReference type="EMBL" id="KAJ8759987.1"/>
    </source>
</evidence>
<organism evidence="3 4">
    <name type="scientific">Erythroxylum novogranatense</name>
    <dbReference type="NCBI Taxonomy" id="1862640"/>
    <lineage>
        <taxon>Eukaryota</taxon>
        <taxon>Viridiplantae</taxon>
        <taxon>Streptophyta</taxon>
        <taxon>Embryophyta</taxon>
        <taxon>Tracheophyta</taxon>
        <taxon>Spermatophyta</taxon>
        <taxon>Magnoliopsida</taxon>
        <taxon>eudicotyledons</taxon>
        <taxon>Gunneridae</taxon>
        <taxon>Pentapetalae</taxon>
        <taxon>rosids</taxon>
        <taxon>fabids</taxon>
        <taxon>Malpighiales</taxon>
        <taxon>Erythroxylaceae</taxon>
        <taxon>Erythroxylum</taxon>
    </lineage>
</organism>
<dbReference type="PANTHER" id="PTHR35317:SF35">
    <property type="entry name" value="DUF4219 DOMAIN-CONTAINING PROTEIN"/>
    <property type="match status" value="1"/>
</dbReference>
<comment type="caution">
    <text evidence="3">The sequence shown here is derived from an EMBL/GenBank/DDBJ whole genome shotgun (WGS) entry which is preliminary data.</text>
</comment>
<gene>
    <name evidence="3" type="ORF">K2173_010843</name>
</gene>
<dbReference type="Pfam" id="PF14223">
    <property type="entry name" value="Retrotran_gag_2"/>
    <property type="match status" value="1"/>
</dbReference>
<evidence type="ECO:0000256" key="1">
    <source>
        <dbReference type="SAM" id="MobiDB-lite"/>
    </source>
</evidence>
<dbReference type="AlphaFoldDB" id="A0AAV8SZT9"/>
<dbReference type="EMBL" id="JAIWQS010000007">
    <property type="protein sequence ID" value="KAJ8759987.1"/>
    <property type="molecule type" value="Genomic_DNA"/>
</dbReference>
<dbReference type="Proteomes" id="UP001159364">
    <property type="component" value="Linkage Group LG07"/>
</dbReference>
<protein>
    <recommendedName>
        <fullName evidence="2">Retrovirus-related Pol polyprotein from transposon TNT 1-94-like beta-barrel domain-containing protein</fullName>
    </recommendedName>
</protein>
<feature type="region of interest" description="Disordered" evidence="1">
    <location>
        <begin position="177"/>
        <end position="198"/>
    </location>
</feature>
<dbReference type="Pfam" id="PF22936">
    <property type="entry name" value="Pol_BBD"/>
    <property type="match status" value="1"/>
</dbReference>
<proteinExistence type="predicted"/>
<accession>A0AAV8SZT9</accession>
<reference evidence="3 4" key="1">
    <citation type="submission" date="2021-09" db="EMBL/GenBank/DDBJ databases">
        <title>Genomic insights and catalytic innovation underlie evolution of tropane alkaloids biosynthesis.</title>
        <authorList>
            <person name="Wang Y.-J."/>
            <person name="Tian T."/>
            <person name="Huang J.-P."/>
            <person name="Huang S.-X."/>
        </authorList>
    </citation>
    <scope>NUCLEOTIDE SEQUENCE [LARGE SCALE GENOMIC DNA]</scope>
    <source>
        <strain evidence="3">KIB-2018</strain>
        <tissue evidence="3">Leaf</tissue>
    </source>
</reference>
<feature type="compositionally biased region" description="Basic residues" evidence="1">
    <location>
        <begin position="186"/>
        <end position="195"/>
    </location>
</feature>
<evidence type="ECO:0000313" key="4">
    <source>
        <dbReference type="Proteomes" id="UP001159364"/>
    </source>
</evidence>
<feature type="domain" description="Retrovirus-related Pol polyprotein from transposon TNT 1-94-like beta-barrel" evidence="2">
    <location>
        <begin position="222"/>
        <end position="302"/>
    </location>
</feature>
<name>A0AAV8SZT9_9ROSI</name>
<sequence>MKTFFISQGLWELVEYGFVDLTDTNEEADARLKETKQKDAKALFFIQQAVHETIFSRIAAATTSLEAWQILKKEFQGSSKVITVKLQTYRHDFETLSMKGNESVQVYLSRVSSLVNQMKSYGENISEEIVVAKVLRSLTPKFKHIVAEIEEAHDLSYYSFDELMKKALQVKGEVEQKDTKENFSGRSRHRGGFHGRGREKTNEESKLFMALFYEKDASNDVWFLDSGCSNHMFGTTSLFKEIDESKKSEVTLRDNKKLKVEGKGIVSITTSQGTAKILQDVVFVPSLSHNLLSIRQLMFSGYSVLFDDGFCTIKDQTEQVIAKV</sequence>